<keyword evidence="7 11" id="KW-0862">Zinc</keyword>
<feature type="compositionally biased region" description="Polar residues" evidence="12">
    <location>
        <begin position="306"/>
        <end position="326"/>
    </location>
</feature>
<dbReference type="InterPro" id="IPR047075">
    <property type="entry name" value="Paxillin_TGFB1I1_LIM_dom1"/>
</dbReference>
<dbReference type="InterPro" id="IPR001904">
    <property type="entry name" value="Paxillin_Lim_dom4"/>
</dbReference>
<keyword evidence="5 11" id="KW-0479">Metal-binding</keyword>
<keyword evidence="6" id="KW-0677">Repeat</keyword>
<feature type="domain" description="LIM zinc-binding" evidence="13">
    <location>
        <begin position="347"/>
        <end position="406"/>
    </location>
</feature>
<evidence type="ECO:0000313" key="14">
    <source>
        <dbReference type="Proteomes" id="UP000694845"/>
    </source>
</evidence>
<dbReference type="FunFam" id="2.10.110.10:FF:000018">
    <property type="entry name" value="Paxillin isoform 1"/>
    <property type="match status" value="1"/>
</dbReference>
<dbReference type="SUPFAM" id="SSF57716">
    <property type="entry name" value="Glucocorticoid receptor-like (DNA-binding domain)"/>
    <property type="match status" value="5"/>
</dbReference>
<dbReference type="OrthoDB" id="15567at2759"/>
<dbReference type="PANTHER" id="PTHR24216">
    <property type="entry name" value="PAXILLIN-RELATED"/>
    <property type="match status" value="1"/>
</dbReference>
<keyword evidence="14" id="KW-1185">Reference proteome</keyword>
<feature type="region of interest" description="Disordered" evidence="12">
    <location>
        <begin position="185"/>
        <end position="263"/>
    </location>
</feature>
<feature type="domain" description="LIM zinc-binding" evidence="13">
    <location>
        <begin position="525"/>
        <end position="582"/>
    </location>
</feature>
<dbReference type="AlphaFoldDB" id="A0A8B7ZDI3"/>
<evidence type="ECO:0000256" key="7">
    <source>
        <dbReference type="ARBA" id="ARBA00022833"/>
    </source>
</evidence>
<comment type="subcellular location">
    <subcellularLocation>
        <location evidence="2">Cell junction</location>
        <location evidence="2">Focal adhesion</location>
    </subcellularLocation>
    <subcellularLocation>
        <location evidence="1">Cytoplasm</location>
        <location evidence="1">Cytoskeleton</location>
    </subcellularLocation>
</comment>
<dbReference type="FunFam" id="2.10.110.10:FF:000009">
    <property type="entry name" value="Paxillin isoform 1"/>
    <property type="match status" value="1"/>
</dbReference>
<dbReference type="GO" id="GO:0005925">
    <property type="term" value="C:focal adhesion"/>
    <property type="evidence" value="ECO:0007669"/>
    <property type="project" value="UniProtKB-SubCell"/>
</dbReference>
<evidence type="ECO:0000256" key="12">
    <source>
        <dbReference type="SAM" id="MobiDB-lite"/>
    </source>
</evidence>
<dbReference type="Gene3D" id="2.10.110.10">
    <property type="entry name" value="Cysteine Rich Protein"/>
    <property type="match status" value="4"/>
</dbReference>
<dbReference type="Proteomes" id="UP000694845">
    <property type="component" value="Unplaced"/>
</dbReference>
<evidence type="ECO:0000256" key="11">
    <source>
        <dbReference type="PROSITE-ProRule" id="PRU00125"/>
    </source>
</evidence>
<keyword evidence="10" id="KW-0206">Cytoskeleton</keyword>
<dbReference type="PROSITE" id="PS50023">
    <property type="entry name" value="LIM_DOMAIN_2"/>
    <property type="match status" value="4"/>
</dbReference>
<evidence type="ECO:0000256" key="5">
    <source>
        <dbReference type="ARBA" id="ARBA00022723"/>
    </source>
</evidence>
<feature type="region of interest" description="Disordered" evidence="12">
    <location>
        <begin position="1"/>
        <end position="164"/>
    </location>
</feature>
<dbReference type="CDD" id="cd09337">
    <property type="entry name" value="LIM2_Paxillin_like"/>
    <property type="match status" value="1"/>
</dbReference>
<evidence type="ECO:0000256" key="1">
    <source>
        <dbReference type="ARBA" id="ARBA00004245"/>
    </source>
</evidence>
<feature type="region of interest" description="Disordered" evidence="12">
    <location>
        <begin position="306"/>
        <end position="327"/>
    </location>
</feature>
<feature type="compositionally biased region" description="Pro residues" evidence="12">
    <location>
        <begin position="230"/>
        <end position="246"/>
    </location>
</feature>
<evidence type="ECO:0000256" key="6">
    <source>
        <dbReference type="ARBA" id="ARBA00022737"/>
    </source>
</evidence>
<gene>
    <name evidence="15" type="primary">LOC110986282</name>
</gene>
<dbReference type="GeneID" id="110986282"/>
<dbReference type="RefSeq" id="XP_022103729.1">
    <property type="nucleotide sequence ID" value="XM_022248037.1"/>
</dbReference>
<evidence type="ECO:0000256" key="2">
    <source>
        <dbReference type="ARBA" id="ARBA00004246"/>
    </source>
</evidence>
<dbReference type="InterPro" id="IPR001781">
    <property type="entry name" value="Znf_LIM"/>
</dbReference>
<dbReference type="PROSITE" id="PS00478">
    <property type="entry name" value="LIM_DOMAIN_1"/>
    <property type="match status" value="2"/>
</dbReference>
<evidence type="ECO:0000256" key="4">
    <source>
        <dbReference type="ARBA" id="ARBA00022553"/>
    </source>
</evidence>
<name>A0A8B7ZDI3_ACAPL</name>
<feature type="domain" description="LIM zinc-binding" evidence="13">
    <location>
        <begin position="465"/>
        <end position="524"/>
    </location>
</feature>
<evidence type="ECO:0000256" key="10">
    <source>
        <dbReference type="ARBA" id="ARBA00023212"/>
    </source>
</evidence>
<evidence type="ECO:0000256" key="9">
    <source>
        <dbReference type="ARBA" id="ARBA00023038"/>
    </source>
</evidence>
<feature type="compositionally biased region" description="Polar residues" evidence="12">
    <location>
        <begin position="250"/>
        <end position="263"/>
    </location>
</feature>
<reference evidence="15" key="1">
    <citation type="submission" date="2025-08" db="UniProtKB">
        <authorList>
            <consortium name="RefSeq"/>
        </authorList>
    </citation>
    <scope>IDENTIFICATION</scope>
</reference>
<keyword evidence="4" id="KW-0597">Phosphoprotein</keyword>
<feature type="compositionally biased region" description="Polar residues" evidence="12">
    <location>
        <begin position="61"/>
        <end position="71"/>
    </location>
</feature>
<dbReference type="SMART" id="SM00132">
    <property type="entry name" value="LIM"/>
    <property type="match status" value="4"/>
</dbReference>
<dbReference type="FunFam" id="2.10.110.10:FF:000012">
    <property type="entry name" value="Paxillin isoform 1"/>
    <property type="match status" value="1"/>
</dbReference>
<feature type="compositionally biased region" description="Polar residues" evidence="12">
    <location>
        <begin position="96"/>
        <end position="113"/>
    </location>
</feature>
<proteinExistence type="predicted"/>
<feature type="compositionally biased region" description="Pro residues" evidence="12">
    <location>
        <begin position="206"/>
        <end position="218"/>
    </location>
</feature>
<dbReference type="CDD" id="cd09338">
    <property type="entry name" value="LIM3_Paxillin_like"/>
    <property type="match status" value="1"/>
</dbReference>
<dbReference type="Pfam" id="PF00412">
    <property type="entry name" value="LIM"/>
    <property type="match status" value="4"/>
</dbReference>
<accession>A0A8B7ZDI3</accession>
<keyword evidence="8" id="KW-0965">Cell junction</keyword>
<feature type="compositionally biased region" description="Low complexity" evidence="12">
    <location>
        <begin position="140"/>
        <end position="149"/>
    </location>
</feature>
<keyword evidence="3" id="KW-0963">Cytoplasm</keyword>
<keyword evidence="9 11" id="KW-0440">LIM domain</keyword>
<dbReference type="GO" id="GO:0005856">
    <property type="term" value="C:cytoskeleton"/>
    <property type="evidence" value="ECO:0007669"/>
    <property type="project" value="UniProtKB-SubCell"/>
</dbReference>
<organism evidence="14 15">
    <name type="scientific">Acanthaster planci</name>
    <name type="common">Crown-of-thorns starfish</name>
    <dbReference type="NCBI Taxonomy" id="133434"/>
    <lineage>
        <taxon>Eukaryota</taxon>
        <taxon>Metazoa</taxon>
        <taxon>Echinodermata</taxon>
        <taxon>Eleutherozoa</taxon>
        <taxon>Asterozoa</taxon>
        <taxon>Asteroidea</taxon>
        <taxon>Valvatacea</taxon>
        <taxon>Valvatida</taxon>
        <taxon>Acanthasteridae</taxon>
        <taxon>Acanthaster</taxon>
    </lineage>
</organism>
<protein>
    <submittedName>
        <fullName evidence="15">Leupaxin-like isoform X1</fullName>
    </submittedName>
</protein>
<evidence type="ECO:0000256" key="3">
    <source>
        <dbReference type="ARBA" id="ARBA00022490"/>
    </source>
</evidence>
<evidence type="ECO:0000256" key="8">
    <source>
        <dbReference type="ARBA" id="ARBA00022949"/>
    </source>
</evidence>
<dbReference type="GO" id="GO:0046872">
    <property type="term" value="F:metal ion binding"/>
    <property type="evidence" value="ECO:0007669"/>
    <property type="project" value="UniProtKB-KW"/>
</dbReference>
<feature type="compositionally biased region" description="Low complexity" evidence="12">
    <location>
        <begin position="195"/>
        <end position="205"/>
    </location>
</feature>
<feature type="domain" description="LIM zinc-binding" evidence="13">
    <location>
        <begin position="407"/>
        <end position="464"/>
    </location>
</feature>
<dbReference type="CDD" id="cd09411">
    <property type="entry name" value="LIM4_Paxillin"/>
    <property type="match status" value="1"/>
</dbReference>
<evidence type="ECO:0000259" key="13">
    <source>
        <dbReference type="PROSITE" id="PS50023"/>
    </source>
</evidence>
<dbReference type="CDD" id="cd09336">
    <property type="entry name" value="LIM1_Paxillin_like"/>
    <property type="match status" value="1"/>
</dbReference>
<dbReference type="FunFam" id="2.10.110.10:FF:000008">
    <property type="entry name" value="Paxillin isoform 1"/>
    <property type="match status" value="1"/>
</dbReference>
<sequence>MDDLDRLLADLEASTSQFKTPSGKPGATPNDTHSTTPAPPPTNANPQSPLSPIYSEIPANVNGNYPSQQSEPLYEEQPNRQLPPGQGVAHLYAKPHQQQAFAQPSPLYNSSYQPPGPSATAPGPGSSSSSQAPPPKPARTRPAQQPATAYPFPETAGYSNRTYQDAKMDNLSELDSLLADLESAQVKIQNERARQASATSSQSHTPPSPTKAPAPATAPKPKRLDGPRSPTGPAPGPQYSQPPPPESAQLHISQPPTRSASSATQELDELMASLSDFKVSSPQPAPAAVRGSNEPSYAKPYQVTTAAQPSNPAQPGNAAPSGTQLDSMLGHLKSDVSRQGVSTVAKGYCAACTKQIIGQIVTALGRTWHPEHFVCCHCETELGAKSFFERDGKPYCETDYHNIFAPRCAYCDGPILDSCVTALDKTWHPEHFFCAQCGQPFGDNGFHENNNKVYCRDDYFSMFAPKCSGCQNAIMDNYITALSGHWHPQCFVCWECRQPFNDGSFFEHDGMPYCEMHYHARRGSLCYGCQKPITGRCITAMHRKFHPEHFICAFCLKQLNKGTFKEQNDKPYCHTCFVKLFN</sequence>
<dbReference type="Pfam" id="PF03535">
    <property type="entry name" value="Paxillin"/>
    <property type="match status" value="1"/>
</dbReference>
<dbReference type="PANTHER" id="PTHR24216:SF8">
    <property type="entry name" value="PAXILLIN, ISOFORM F"/>
    <property type="match status" value="1"/>
</dbReference>
<evidence type="ECO:0000313" key="15">
    <source>
        <dbReference type="RefSeq" id="XP_022103729.1"/>
    </source>
</evidence>
<feature type="compositionally biased region" description="Low complexity" evidence="12">
    <location>
        <begin position="118"/>
        <end position="131"/>
    </location>
</feature>
<dbReference type="KEGG" id="aplc:110986282"/>